<evidence type="ECO:0000313" key="2">
    <source>
        <dbReference type="EMBL" id="EKO13530.1"/>
    </source>
</evidence>
<dbReference type="Proteomes" id="UP000006253">
    <property type="component" value="Unassembled WGS sequence"/>
</dbReference>
<dbReference type="Gene3D" id="3.30.930.10">
    <property type="entry name" value="Bira Bifunctional Protein, Domain 2"/>
    <property type="match status" value="1"/>
</dbReference>
<name>A0A0E2AXF6_9LEPT</name>
<dbReference type="EC" id="6.3.-.-" evidence="2"/>
<organism evidence="2 3">
    <name type="scientific">Leptospira kirschneri str. H1</name>
    <dbReference type="NCBI Taxonomy" id="1049966"/>
    <lineage>
        <taxon>Bacteria</taxon>
        <taxon>Pseudomonadati</taxon>
        <taxon>Spirochaetota</taxon>
        <taxon>Spirochaetia</taxon>
        <taxon>Leptospirales</taxon>
        <taxon>Leptospiraceae</taxon>
        <taxon>Leptospira</taxon>
    </lineage>
</organism>
<evidence type="ECO:0000259" key="1">
    <source>
        <dbReference type="PROSITE" id="PS51733"/>
    </source>
</evidence>
<dbReference type="PANTHER" id="PTHR43506">
    <property type="entry name" value="BIOTIN/LIPOATE A/B PROTEIN LIGASE FAMILY"/>
    <property type="match status" value="1"/>
</dbReference>
<proteinExistence type="predicted"/>
<dbReference type="InterPro" id="IPR045864">
    <property type="entry name" value="aa-tRNA-synth_II/BPL/LPL"/>
</dbReference>
<reference evidence="2 3" key="1">
    <citation type="submission" date="2012-10" db="EMBL/GenBank/DDBJ databases">
        <authorList>
            <person name="Harkins D.M."/>
            <person name="Durkin A.S."/>
            <person name="Brinkac L.M."/>
            <person name="Selengut J.D."/>
            <person name="Sanka R."/>
            <person name="DePew J."/>
            <person name="Purushe J."/>
            <person name="Peacock S.J."/>
            <person name="Thaipadungpanit J."/>
            <person name="Wuthiekanun V.W."/>
            <person name="Day N.P."/>
            <person name="Vinetz J.M."/>
            <person name="Sutton G.G."/>
            <person name="Nelson W.C."/>
            <person name="Fouts D.E."/>
        </authorList>
    </citation>
    <scope>NUCLEOTIDE SEQUENCE [LARGE SCALE GENOMIC DNA]</scope>
    <source>
        <strain evidence="2 3">H1</strain>
    </source>
</reference>
<dbReference type="PROSITE" id="PS51733">
    <property type="entry name" value="BPL_LPL_CATALYTIC"/>
    <property type="match status" value="1"/>
</dbReference>
<sequence length="332" mass="38138">MRTFSFVQNSLRSAAFNLAIEEAIGLHLVSSGYGAGLRIWKNSFSIVLGLSEKAEDTILPEILQHFQESELARKILSKDLESEKNQNLVQNRNDNVFQKPTKNFRSNLKQEILGNNQKTKIENFKFNPKIEDQTNFTKEFPMIVRRASGGGTVVHHPQENLNFTFFISLDVKPELYKVKESYDYFLSLVLETLKRQTLDASFRGKSDLAVLENGLEKKISGNAQFRKKGAVVHHGTLILKPSLIERVSKLLKHPPEEPEYRKNRKHTDFVTSLPEDFSTVKFGQDLSHVFAESLGLSKMGSESDLRFQKVVFQEAKLLFENKYSRMDFIFRD</sequence>
<feature type="domain" description="BPL/LPL catalytic" evidence="1">
    <location>
        <begin position="96"/>
        <end position="298"/>
    </location>
</feature>
<evidence type="ECO:0000313" key="3">
    <source>
        <dbReference type="Proteomes" id="UP000006253"/>
    </source>
</evidence>
<dbReference type="PANTHER" id="PTHR43506:SF1">
    <property type="entry name" value="BPL_LPL CATALYTIC DOMAIN-CONTAINING PROTEIN"/>
    <property type="match status" value="1"/>
</dbReference>
<protein>
    <submittedName>
        <fullName evidence="2">Biotin/lipoate A/B protein ligase family protein</fullName>
        <ecNumber evidence="2">6.3.-.-</ecNumber>
    </submittedName>
</protein>
<keyword evidence="2" id="KW-0436">Ligase</keyword>
<dbReference type="RefSeq" id="WP_004767079.1">
    <property type="nucleotide sequence ID" value="NZ_AHMY02000069.1"/>
</dbReference>
<dbReference type="InterPro" id="IPR004143">
    <property type="entry name" value="BPL_LPL_catalytic"/>
</dbReference>
<dbReference type="AlphaFoldDB" id="A0A0E2AXF6"/>
<dbReference type="SUPFAM" id="SSF55681">
    <property type="entry name" value="Class II aaRS and biotin synthetases"/>
    <property type="match status" value="1"/>
</dbReference>
<comment type="caution">
    <text evidence="2">The sequence shown here is derived from an EMBL/GenBank/DDBJ whole genome shotgun (WGS) entry which is preliminary data.</text>
</comment>
<gene>
    <name evidence="2" type="ORF">LEP1GSC081_0198</name>
</gene>
<dbReference type="EMBL" id="AHMY02000069">
    <property type="protein sequence ID" value="EKO13530.1"/>
    <property type="molecule type" value="Genomic_DNA"/>
</dbReference>
<dbReference type="GO" id="GO:0016874">
    <property type="term" value="F:ligase activity"/>
    <property type="evidence" value="ECO:0007669"/>
    <property type="project" value="UniProtKB-KW"/>
</dbReference>
<dbReference type="Pfam" id="PF21948">
    <property type="entry name" value="LplA-B_cat"/>
    <property type="match status" value="1"/>
</dbReference>
<dbReference type="InterPro" id="IPR053264">
    <property type="entry name" value="Lipoate-ligase_2_inactive"/>
</dbReference>
<accession>A0A0E2AXF6</accession>